<keyword evidence="2" id="KW-1185">Reference proteome</keyword>
<accession>A0A2S9YCP1</accession>
<evidence type="ECO:0008006" key="3">
    <source>
        <dbReference type="Google" id="ProtNLM"/>
    </source>
</evidence>
<dbReference type="Proteomes" id="UP000237968">
    <property type="component" value="Unassembled WGS sequence"/>
</dbReference>
<dbReference type="EMBL" id="PVNK01000109">
    <property type="protein sequence ID" value="PRQ02888.1"/>
    <property type="molecule type" value="Genomic_DNA"/>
</dbReference>
<evidence type="ECO:0000313" key="1">
    <source>
        <dbReference type="EMBL" id="PRQ02888.1"/>
    </source>
</evidence>
<evidence type="ECO:0000313" key="2">
    <source>
        <dbReference type="Proteomes" id="UP000237968"/>
    </source>
</evidence>
<dbReference type="OrthoDB" id="5505700at2"/>
<dbReference type="InterPro" id="IPR016024">
    <property type="entry name" value="ARM-type_fold"/>
</dbReference>
<proteinExistence type="predicted"/>
<reference evidence="1 2" key="1">
    <citation type="submission" date="2018-03" db="EMBL/GenBank/DDBJ databases">
        <title>Draft Genome Sequences of the Obligatory Marine Myxobacteria Enhygromyxa salina SWB005.</title>
        <authorList>
            <person name="Poehlein A."/>
            <person name="Moghaddam J.A."/>
            <person name="Harms H."/>
            <person name="Alanjari M."/>
            <person name="Koenig G.M."/>
            <person name="Daniel R."/>
            <person name="Schaeberle T.F."/>
        </authorList>
    </citation>
    <scope>NUCLEOTIDE SEQUENCE [LARGE SCALE GENOMIC DNA]</scope>
    <source>
        <strain evidence="1 2">SWB005</strain>
    </source>
</reference>
<dbReference type="SUPFAM" id="SSF48371">
    <property type="entry name" value="ARM repeat"/>
    <property type="match status" value="2"/>
</dbReference>
<organism evidence="1 2">
    <name type="scientific">Enhygromyxa salina</name>
    <dbReference type="NCBI Taxonomy" id="215803"/>
    <lineage>
        <taxon>Bacteria</taxon>
        <taxon>Pseudomonadati</taxon>
        <taxon>Myxococcota</taxon>
        <taxon>Polyangia</taxon>
        <taxon>Nannocystales</taxon>
        <taxon>Nannocystaceae</taxon>
        <taxon>Enhygromyxa</taxon>
    </lineage>
</organism>
<protein>
    <recommendedName>
        <fullName evidence="3">HEAT repeat protein</fullName>
    </recommendedName>
</protein>
<dbReference type="AlphaFoldDB" id="A0A2S9YCP1"/>
<dbReference type="RefSeq" id="WP_106391414.1">
    <property type="nucleotide sequence ID" value="NZ_PVNK01000109.1"/>
</dbReference>
<gene>
    <name evidence="1" type="ORF">ENSA5_19780</name>
</gene>
<name>A0A2S9YCP1_9BACT</name>
<dbReference type="InterPro" id="IPR011989">
    <property type="entry name" value="ARM-like"/>
</dbReference>
<comment type="caution">
    <text evidence="1">The sequence shown here is derived from an EMBL/GenBank/DDBJ whole genome shotgun (WGS) entry which is preliminary data.</text>
</comment>
<sequence>MGTELTLAAALRDIEHDQAQIRNVAIRNLAPALLDELGLRPPVWWDRVEHPQRDAVVTALDHACDDPAPQNAALACVGLAELAAPVALPRALEALALERDDDAAMFIRECGVICLSLLGAAARNFLDEPDGVSPEAQDRARELHQRVLSELRELVGDERADVRYQIGPALVEVGGESVEPELLAAFEREDHKDVRANLIAAISLLDPPGGKACDLLAAVLDTDEGKGEIGWEAAMALTAARRPEGAGRLIEGLRRQATRDRALEALAVLGRNAPPEAAAAVRRYSKGFLVTAFTRVRAAYALARIEPERGAGLLGRLAKHPRPAVREAVAEARANLAKLERDESEPSTRGAYRRE</sequence>
<dbReference type="Gene3D" id="1.25.10.10">
    <property type="entry name" value="Leucine-rich Repeat Variant"/>
    <property type="match status" value="1"/>
</dbReference>